<dbReference type="NCBIfam" id="TIGR00191">
    <property type="entry name" value="thrB"/>
    <property type="match status" value="1"/>
</dbReference>
<dbReference type="InterPro" id="IPR020568">
    <property type="entry name" value="Ribosomal_Su5_D2-typ_SF"/>
</dbReference>
<dbReference type="Proteomes" id="UP000282654">
    <property type="component" value="Unassembled WGS sequence"/>
</dbReference>
<dbReference type="AlphaFoldDB" id="A0A3N5AEG5"/>
<dbReference type="EMBL" id="RKRE01000003">
    <property type="protein sequence ID" value="RPF43034.1"/>
    <property type="molecule type" value="Genomic_DNA"/>
</dbReference>
<dbReference type="GO" id="GO:0009088">
    <property type="term" value="P:threonine biosynthetic process"/>
    <property type="evidence" value="ECO:0007669"/>
    <property type="project" value="UniProtKB-UniRule"/>
</dbReference>
<keyword evidence="8 13" id="KW-0547">Nucleotide-binding</keyword>
<dbReference type="GO" id="GO:0005524">
    <property type="term" value="F:ATP binding"/>
    <property type="evidence" value="ECO:0007669"/>
    <property type="project" value="UniProtKB-UniRule"/>
</dbReference>
<comment type="catalytic activity">
    <reaction evidence="11 13">
        <text>L-homoserine + ATP = O-phospho-L-homoserine + ADP + H(+)</text>
        <dbReference type="Rhea" id="RHEA:13985"/>
        <dbReference type="ChEBI" id="CHEBI:15378"/>
        <dbReference type="ChEBI" id="CHEBI:30616"/>
        <dbReference type="ChEBI" id="CHEBI:57476"/>
        <dbReference type="ChEBI" id="CHEBI:57590"/>
        <dbReference type="ChEBI" id="CHEBI:456216"/>
        <dbReference type="EC" id="2.7.1.39"/>
    </reaction>
</comment>
<evidence type="ECO:0000259" key="14">
    <source>
        <dbReference type="Pfam" id="PF00288"/>
    </source>
</evidence>
<evidence type="ECO:0000256" key="11">
    <source>
        <dbReference type="ARBA" id="ARBA00049375"/>
    </source>
</evidence>
<dbReference type="Gene3D" id="3.30.230.10">
    <property type="match status" value="1"/>
</dbReference>
<evidence type="ECO:0000256" key="3">
    <source>
        <dbReference type="ARBA" id="ARBA00012078"/>
    </source>
</evidence>
<comment type="caution">
    <text evidence="16">The sequence shown here is derived from an EMBL/GenBank/DDBJ whole genome shotgun (WGS) entry which is preliminary data.</text>
</comment>
<name>A0A3N5AEG5_9THEO</name>
<proteinExistence type="inferred from homology"/>
<dbReference type="PRINTS" id="PR00958">
    <property type="entry name" value="HOMSERKINASE"/>
</dbReference>
<comment type="pathway">
    <text evidence="1 13">Amino-acid biosynthesis; L-threonine biosynthesis; L-threonine from L-aspartate: step 4/5.</text>
</comment>
<comment type="subcellular location">
    <subcellularLocation>
        <location evidence="13">Cytoplasm</location>
    </subcellularLocation>
</comment>
<dbReference type="Pfam" id="PF08544">
    <property type="entry name" value="GHMP_kinases_C"/>
    <property type="match status" value="1"/>
</dbReference>
<comment type="function">
    <text evidence="12 13">Catalyzes the ATP-dependent phosphorylation of L-homoserine to L-homoserine phosphate.</text>
</comment>
<dbReference type="PANTHER" id="PTHR20861">
    <property type="entry name" value="HOMOSERINE/4-DIPHOSPHOCYTIDYL-2-C-METHYL-D-ERYTHRITOL KINASE"/>
    <property type="match status" value="1"/>
</dbReference>
<keyword evidence="10 13" id="KW-0067">ATP-binding</keyword>
<dbReference type="SUPFAM" id="SSF54211">
    <property type="entry name" value="Ribosomal protein S5 domain 2-like"/>
    <property type="match status" value="1"/>
</dbReference>
<dbReference type="PROSITE" id="PS51257">
    <property type="entry name" value="PROKAR_LIPOPROTEIN"/>
    <property type="match status" value="1"/>
</dbReference>
<protein>
    <recommendedName>
        <fullName evidence="4 13">Homoserine kinase</fullName>
        <shortName evidence="13">HK</shortName>
        <shortName evidence="13">HSK</shortName>
        <ecNumber evidence="3 13">2.7.1.39</ecNumber>
    </recommendedName>
</protein>
<sequence>MAVSVRVTVPATTANLGAGCDCAGLALALYNKVALTVAGEGLRITVKGEGEKNIPRDERNLVYQAARRVWNTTGFPVPAGVQITLENAIPVGAGLGSSAAAIIGGMLAANAAGGAKLTLQEVLDLAAALEGHPDNVAAALYGGAVVAVVEGKRVLTLRFPVAAELRAVVAVPAFSLPTAQSRRVLPPSYVREEVLFNVARAALLAGALACGRYDLLRVAMQDRLYQPYRAPLVPGLNEVLAAALKAGACGVALSGAGPAVVALTTQDAAAVGDAMEAAFGAAGVQARVLILQPDAAGARVEQF</sequence>
<keyword evidence="9 13" id="KW-0418">Kinase</keyword>
<dbReference type="PIRSF" id="PIRSF000676">
    <property type="entry name" value="Homoser_kin"/>
    <property type="match status" value="1"/>
</dbReference>
<feature type="binding site" evidence="13">
    <location>
        <begin position="90"/>
        <end position="100"/>
    </location>
    <ligand>
        <name>ATP</name>
        <dbReference type="ChEBI" id="CHEBI:30616"/>
    </ligand>
</feature>
<reference evidence="16 17" key="1">
    <citation type="submission" date="2018-11" db="EMBL/GenBank/DDBJ databases">
        <title>Genomic Encyclopedia of Type Strains, Phase IV (KMG-IV): sequencing the most valuable type-strain genomes for metagenomic binning, comparative biology and taxonomic classification.</title>
        <authorList>
            <person name="Goeker M."/>
        </authorList>
    </citation>
    <scope>NUCLEOTIDE SEQUENCE [LARGE SCALE GENOMIC DNA]</scope>
    <source>
        <strain evidence="16 17">DSM 102936</strain>
    </source>
</reference>
<keyword evidence="17" id="KW-1185">Reference proteome</keyword>
<dbReference type="OrthoDB" id="9769912at2"/>
<dbReference type="GO" id="GO:0004413">
    <property type="term" value="F:homoserine kinase activity"/>
    <property type="evidence" value="ECO:0007669"/>
    <property type="project" value="UniProtKB-UniRule"/>
</dbReference>
<keyword evidence="6 13" id="KW-0808">Transferase</keyword>
<dbReference type="InterPro" id="IPR013750">
    <property type="entry name" value="GHMP_kinase_C_dom"/>
</dbReference>
<gene>
    <name evidence="13" type="primary">thrB</name>
    <name evidence="16" type="ORF">EDD75_2153</name>
</gene>
<feature type="domain" description="GHMP kinase N-terminal" evidence="14">
    <location>
        <begin position="60"/>
        <end position="143"/>
    </location>
</feature>
<evidence type="ECO:0000256" key="10">
    <source>
        <dbReference type="ARBA" id="ARBA00022840"/>
    </source>
</evidence>
<evidence type="ECO:0000256" key="7">
    <source>
        <dbReference type="ARBA" id="ARBA00022697"/>
    </source>
</evidence>
<dbReference type="InterPro" id="IPR036554">
    <property type="entry name" value="GHMP_kinase_C_sf"/>
</dbReference>
<evidence type="ECO:0000313" key="16">
    <source>
        <dbReference type="EMBL" id="RPF43034.1"/>
    </source>
</evidence>
<feature type="domain" description="GHMP kinase C-terminal" evidence="15">
    <location>
        <begin position="209"/>
        <end position="279"/>
    </location>
</feature>
<dbReference type="PANTHER" id="PTHR20861:SF1">
    <property type="entry name" value="HOMOSERINE KINASE"/>
    <property type="match status" value="1"/>
</dbReference>
<dbReference type="Pfam" id="PF00288">
    <property type="entry name" value="GHMP_kinases_N"/>
    <property type="match status" value="1"/>
</dbReference>
<dbReference type="InterPro" id="IPR006203">
    <property type="entry name" value="GHMP_knse_ATP-bd_CS"/>
</dbReference>
<organism evidence="16 17">
    <name type="scientific">Thermodesulfitimonas autotrophica</name>
    <dbReference type="NCBI Taxonomy" id="1894989"/>
    <lineage>
        <taxon>Bacteria</taxon>
        <taxon>Bacillati</taxon>
        <taxon>Bacillota</taxon>
        <taxon>Clostridia</taxon>
        <taxon>Thermoanaerobacterales</taxon>
        <taxon>Thermoanaerobacteraceae</taxon>
        <taxon>Thermodesulfitimonas</taxon>
    </lineage>
</organism>
<evidence type="ECO:0000256" key="2">
    <source>
        <dbReference type="ARBA" id="ARBA00007370"/>
    </source>
</evidence>
<dbReference type="HAMAP" id="MF_00384">
    <property type="entry name" value="Homoser_kinase"/>
    <property type="match status" value="1"/>
</dbReference>
<dbReference type="InterPro" id="IPR000870">
    <property type="entry name" value="Homoserine_kinase"/>
</dbReference>
<evidence type="ECO:0000256" key="1">
    <source>
        <dbReference type="ARBA" id="ARBA00005015"/>
    </source>
</evidence>
<evidence type="ECO:0000256" key="12">
    <source>
        <dbReference type="ARBA" id="ARBA00049954"/>
    </source>
</evidence>
<evidence type="ECO:0000256" key="5">
    <source>
        <dbReference type="ARBA" id="ARBA00022605"/>
    </source>
</evidence>
<dbReference type="EC" id="2.7.1.39" evidence="3 13"/>
<accession>A0A3N5AEG5</accession>
<keyword evidence="5 13" id="KW-0028">Amino-acid biosynthesis</keyword>
<evidence type="ECO:0000256" key="6">
    <source>
        <dbReference type="ARBA" id="ARBA00022679"/>
    </source>
</evidence>
<dbReference type="SUPFAM" id="SSF55060">
    <property type="entry name" value="GHMP Kinase, C-terminal domain"/>
    <property type="match status" value="1"/>
</dbReference>
<evidence type="ECO:0000313" key="17">
    <source>
        <dbReference type="Proteomes" id="UP000282654"/>
    </source>
</evidence>
<dbReference type="UniPathway" id="UPA00050">
    <property type="reaction ID" value="UER00064"/>
</dbReference>
<evidence type="ECO:0000256" key="9">
    <source>
        <dbReference type="ARBA" id="ARBA00022777"/>
    </source>
</evidence>
<dbReference type="RefSeq" id="WP_123931854.1">
    <property type="nucleotide sequence ID" value="NZ_RKRE01000003.1"/>
</dbReference>
<evidence type="ECO:0000259" key="15">
    <source>
        <dbReference type="Pfam" id="PF08544"/>
    </source>
</evidence>
<keyword evidence="13" id="KW-0963">Cytoplasm</keyword>
<comment type="similarity">
    <text evidence="2 13">Belongs to the GHMP kinase family. Homoserine kinase subfamily.</text>
</comment>
<evidence type="ECO:0000256" key="8">
    <source>
        <dbReference type="ARBA" id="ARBA00022741"/>
    </source>
</evidence>
<keyword evidence="7 13" id="KW-0791">Threonine biosynthesis</keyword>
<dbReference type="InterPro" id="IPR006204">
    <property type="entry name" value="GHMP_kinase_N_dom"/>
</dbReference>
<dbReference type="PROSITE" id="PS00627">
    <property type="entry name" value="GHMP_KINASES_ATP"/>
    <property type="match status" value="1"/>
</dbReference>
<dbReference type="Gene3D" id="3.30.70.890">
    <property type="entry name" value="GHMP kinase, C-terminal domain"/>
    <property type="match status" value="1"/>
</dbReference>
<evidence type="ECO:0000256" key="13">
    <source>
        <dbReference type="HAMAP-Rule" id="MF_00384"/>
    </source>
</evidence>
<dbReference type="InterPro" id="IPR014721">
    <property type="entry name" value="Ribsml_uS5_D2-typ_fold_subgr"/>
</dbReference>
<evidence type="ECO:0000256" key="4">
    <source>
        <dbReference type="ARBA" id="ARBA00017858"/>
    </source>
</evidence>
<dbReference type="GO" id="GO:0005737">
    <property type="term" value="C:cytoplasm"/>
    <property type="evidence" value="ECO:0007669"/>
    <property type="project" value="UniProtKB-SubCell"/>
</dbReference>